<dbReference type="InterPro" id="IPR036010">
    <property type="entry name" value="2Fe-2S_ferredoxin-like_sf"/>
</dbReference>
<evidence type="ECO:0000256" key="6">
    <source>
        <dbReference type="ARBA" id="ARBA00022982"/>
    </source>
</evidence>
<keyword evidence="6" id="KW-0249">Electron transport</keyword>
<name>A0AAD5DPL9_9CHLO</name>
<evidence type="ECO:0000256" key="4">
    <source>
        <dbReference type="ARBA" id="ARBA00022714"/>
    </source>
</evidence>
<keyword evidence="4" id="KW-0001">2Fe-2S</keyword>
<evidence type="ECO:0000259" key="10">
    <source>
        <dbReference type="PROSITE" id="PS51085"/>
    </source>
</evidence>
<comment type="cofactor">
    <cofactor evidence="9">
        <name>[2Fe-2S] cluster</name>
        <dbReference type="ChEBI" id="CHEBI:190135"/>
    </cofactor>
</comment>
<dbReference type="GO" id="GO:0051537">
    <property type="term" value="F:2 iron, 2 sulfur cluster binding"/>
    <property type="evidence" value="ECO:0007669"/>
    <property type="project" value="UniProtKB-KW"/>
</dbReference>
<dbReference type="SUPFAM" id="SSF54292">
    <property type="entry name" value="2Fe-2S ferredoxin-like"/>
    <property type="match status" value="1"/>
</dbReference>
<dbReference type="GO" id="GO:0046872">
    <property type="term" value="F:metal ion binding"/>
    <property type="evidence" value="ECO:0007669"/>
    <property type="project" value="UniProtKB-KW"/>
</dbReference>
<dbReference type="InterPro" id="IPR018298">
    <property type="entry name" value="Adrenodoxin_Fe-S_BS"/>
</dbReference>
<dbReference type="PANTHER" id="PTHR23426">
    <property type="entry name" value="FERREDOXIN/ADRENODOXIN"/>
    <property type="match status" value="1"/>
</dbReference>
<evidence type="ECO:0000256" key="9">
    <source>
        <dbReference type="ARBA" id="ARBA00034078"/>
    </source>
</evidence>
<dbReference type="InterPro" id="IPR012675">
    <property type="entry name" value="Beta-grasp_dom_sf"/>
</dbReference>
<feature type="domain" description="2Fe-2S ferredoxin-type" evidence="10">
    <location>
        <begin position="66"/>
        <end position="172"/>
    </location>
</feature>
<protein>
    <recommendedName>
        <fullName evidence="2">2Fe-2S ferredoxin</fullName>
    </recommendedName>
</protein>
<comment type="similarity">
    <text evidence="1">Belongs to the adrenodoxin/putidaredoxin family.</text>
</comment>
<dbReference type="GO" id="GO:0009055">
    <property type="term" value="F:electron transfer activity"/>
    <property type="evidence" value="ECO:0007669"/>
    <property type="project" value="TreeGrafter"/>
</dbReference>
<evidence type="ECO:0000313" key="12">
    <source>
        <dbReference type="Proteomes" id="UP001205105"/>
    </source>
</evidence>
<dbReference type="CDD" id="cd00207">
    <property type="entry name" value="fer2"/>
    <property type="match status" value="1"/>
</dbReference>
<dbReference type="PROSITE" id="PS51085">
    <property type="entry name" value="2FE2S_FER_2"/>
    <property type="match status" value="1"/>
</dbReference>
<dbReference type="GO" id="GO:0005739">
    <property type="term" value="C:mitochondrion"/>
    <property type="evidence" value="ECO:0007669"/>
    <property type="project" value="TreeGrafter"/>
</dbReference>
<evidence type="ECO:0000256" key="1">
    <source>
        <dbReference type="ARBA" id="ARBA00010914"/>
    </source>
</evidence>
<dbReference type="PANTHER" id="PTHR23426:SF72">
    <property type="entry name" value="2FE-2S FERREDOXIN-TYPE DOMAIN-CONTAINING PROTEIN"/>
    <property type="match status" value="1"/>
</dbReference>
<dbReference type="InterPro" id="IPR001041">
    <property type="entry name" value="2Fe-2S_ferredoxin-type"/>
</dbReference>
<accession>A0AAD5DPL9</accession>
<comment type="caution">
    <text evidence="11">The sequence shown here is derived from an EMBL/GenBank/DDBJ whole genome shotgun (WGS) entry which is preliminary data.</text>
</comment>
<organism evidence="11 12">
    <name type="scientific">Chlorella ohadii</name>
    <dbReference type="NCBI Taxonomy" id="2649997"/>
    <lineage>
        <taxon>Eukaryota</taxon>
        <taxon>Viridiplantae</taxon>
        <taxon>Chlorophyta</taxon>
        <taxon>core chlorophytes</taxon>
        <taxon>Trebouxiophyceae</taxon>
        <taxon>Chlorellales</taxon>
        <taxon>Chlorellaceae</taxon>
        <taxon>Chlorella clade</taxon>
        <taxon>Chlorella</taxon>
    </lineage>
</organism>
<keyword evidence="3" id="KW-0813">Transport</keyword>
<evidence type="ECO:0000256" key="5">
    <source>
        <dbReference type="ARBA" id="ARBA00022723"/>
    </source>
</evidence>
<dbReference type="PRINTS" id="PR00355">
    <property type="entry name" value="ADRENODOXIN"/>
</dbReference>
<dbReference type="PROSITE" id="PS00814">
    <property type="entry name" value="ADX"/>
    <property type="match status" value="1"/>
</dbReference>
<evidence type="ECO:0000256" key="7">
    <source>
        <dbReference type="ARBA" id="ARBA00023004"/>
    </source>
</evidence>
<dbReference type="Gene3D" id="3.10.20.30">
    <property type="match status" value="1"/>
</dbReference>
<proteinExistence type="inferred from homology"/>
<dbReference type="InterPro" id="IPR001055">
    <property type="entry name" value="Adrenodoxin-like"/>
</dbReference>
<evidence type="ECO:0000313" key="11">
    <source>
        <dbReference type="EMBL" id="KAI7839956.1"/>
    </source>
</evidence>
<evidence type="ECO:0000256" key="2">
    <source>
        <dbReference type="ARBA" id="ARBA00019395"/>
    </source>
</evidence>
<dbReference type="Proteomes" id="UP001205105">
    <property type="component" value="Unassembled WGS sequence"/>
</dbReference>
<reference evidence="11" key="1">
    <citation type="submission" date="2020-11" db="EMBL/GenBank/DDBJ databases">
        <title>Chlorella ohadii genome sequencing and assembly.</title>
        <authorList>
            <person name="Murik O."/>
            <person name="Treves H."/>
            <person name="Kedem I."/>
            <person name="Shotland Y."/>
            <person name="Kaplan A."/>
        </authorList>
    </citation>
    <scope>NUCLEOTIDE SEQUENCE</scope>
    <source>
        <strain evidence="11">1</strain>
    </source>
</reference>
<evidence type="ECO:0000256" key="8">
    <source>
        <dbReference type="ARBA" id="ARBA00023014"/>
    </source>
</evidence>
<keyword evidence="8" id="KW-0411">Iron-sulfur</keyword>
<dbReference type="GO" id="GO:0140647">
    <property type="term" value="P:P450-containing electron transport chain"/>
    <property type="evidence" value="ECO:0007669"/>
    <property type="project" value="InterPro"/>
</dbReference>
<sequence>MLRALTRAAAQHAALLPAAAGGMGGAAAEALASTAAAAAACGGRAAWLRLPAARRAFSAAADESTESITVTFKDEKDGTEKTVKAPMGKTILEIAHENDVELEGACEGSLACSTCHVIVEDQEYYDKLPEPDDDENDMLDLAFGLTDTSRLGCQIVACKELDGLVVRIPSATRNMAVDGFRPKPH</sequence>
<dbReference type="AlphaFoldDB" id="A0AAD5DPL9"/>
<dbReference type="EMBL" id="JADXDR010000089">
    <property type="protein sequence ID" value="KAI7839956.1"/>
    <property type="molecule type" value="Genomic_DNA"/>
</dbReference>
<keyword evidence="12" id="KW-1185">Reference proteome</keyword>
<dbReference type="Pfam" id="PF00111">
    <property type="entry name" value="Fer2"/>
    <property type="match status" value="1"/>
</dbReference>
<keyword evidence="5" id="KW-0479">Metal-binding</keyword>
<keyword evidence="7" id="KW-0408">Iron</keyword>
<gene>
    <name evidence="11" type="ORF">COHA_006350</name>
</gene>
<evidence type="ECO:0000256" key="3">
    <source>
        <dbReference type="ARBA" id="ARBA00022448"/>
    </source>
</evidence>